<accession>A0A3P7QHD5</accession>
<dbReference type="AlphaFoldDB" id="A0A3P7QHD5"/>
<dbReference type="Pfam" id="PF13561">
    <property type="entry name" value="adh_short_C2"/>
    <property type="match status" value="1"/>
</dbReference>
<dbReference type="Proteomes" id="UP000271889">
    <property type="component" value="Unassembled WGS sequence"/>
</dbReference>
<proteinExistence type="predicted"/>
<dbReference type="EMBL" id="UYRV01118885">
    <property type="protein sequence ID" value="VDN31392.1"/>
    <property type="molecule type" value="Genomic_DNA"/>
</dbReference>
<dbReference type="SUPFAM" id="SSF51735">
    <property type="entry name" value="NAD(P)-binding Rossmann-fold domains"/>
    <property type="match status" value="1"/>
</dbReference>
<sequence>MSKAALDQFTKCLALEMAPHGVRVNAVNPGVIVTNVHKRAGMDDESYEKFLEKGKATHALGRVGEASEVAEAVFFLASEKSSFTTGELLRVDGGRGIMHPR</sequence>
<dbReference type="Gene3D" id="3.40.50.720">
    <property type="entry name" value="NAD(P)-binding Rossmann-like Domain"/>
    <property type="match status" value="1"/>
</dbReference>
<evidence type="ECO:0000313" key="2">
    <source>
        <dbReference type="Proteomes" id="UP000271889"/>
    </source>
</evidence>
<dbReference type="PANTHER" id="PTHR43975:SF2">
    <property type="entry name" value="EG:BACR7A4.14 PROTEIN-RELATED"/>
    <property type="match status" value="1"/>
</dbReference>
<dbReference type="PRINTS" id="PR00081">
    <property type="entry name" value="GDHRDH"/>
</dbReference>
<dbReference type="PANTHER" id="PTHR43975">
    <property type="entry name" value="ZGC:101858"/>
    <property type="match status" value="1"/>
</dbReference>
<evidence type="ECO:0000313" key="1">
    <source>
        <dbReference type="EMBL" id="VDN31392.1"/>
    </source>
</evidence>
<name>A0A3P7QHD5_CYLGO</name>
<keyword evidence="2" id="KW-1185">Reference proteome</keyword>
<protein>
    <submittedName>
        <fullName evidence="1">Uncharacterized protein</fullName>
    </submittedName>
</protein>
<dbReference type="InterPro" id="IPR002347">
    <property type="entry name" value="SDR_fam"/>
</dbReference>
<organism evidence="1 2">
    <name type="scientific">Cylicostephanus goldi</name>
    <name type="common">Nematode worm</name>
    <dbReference type="NCBI Taxonomy" id="71465"/>
    <lineage>
        <taxon>Eukaryota</taxon>
        <taxon>Metazoa</taxon>
        <taxon>Ecdysozoa</taxon>
        <taxon>Nematoda</taxon>
        <taxon>Chromadorea</taxon>
        <taxon>Rhabditida</taxon>
        <taxon>Rhabditina</taxon>
        <taxon>Rhabditomorpha</taxon>
        <taxon>Strongyloidea</taxon>
        <taxon>Strongylidae</taxon>
        <taxon>Cylicostephanus</taxon>
    </lineage>
</organism>
<gene>
    <name evidence="1" type="ORF">CGOC_LOCUS11803</name>
</gene>
<dbReference type="OrthoDB" id="5852859at2759"/>
<dbReference type="InterPro" id="IPR036291">
    <property type="entry name" value="NAD(P)-bd_dom_sf"/>
</dbReference>
<reference evidence="1 2" key="1">
    <citation type="submission" date="2018-11" db="EMBL/GenBank/DDBJ databases">
        <authorList>
            <consortium name="Pathogen Informatics"/>
        </authorList>
    </citation>
    <scope>NUCLEOTIDE SEQUENCE [LARGE SCALE GENOMIC DNA]</scope>
</reference>